<name>A0ABU8Q3K8_9SPHN</name>
<accession>A0ABU8Q3K8</accession>
<comment type="caution">
    <text evidence="2">The sequence shown here is derived from an EMBL/GenBank/DDBJ whole genome shotgun (WGS) entry which is preliminary data.</text>
</comment>
<dbReference type="Proteomes" id="UP001380365">
    <property type="component" value="Unassembled WGS sequence"/>
</dbReference>
<gene>
    <name evidence="2" type="ORF">WH159_07100</name>
</gene>
<keyword evidence="3" id="KW-1185">Reference proteome</keyword>
<feature type="coiled-coil region" evidence="1">
    <location>
        <begin position="29"/>
        <end position="56"/>
    </location>
</feature>
<protein>
    <recommendedName>
        <fullName evidence="4">Colicin transporter</fullName>
    </recommendedName>
</protein>
<sequence>MAAFGFKTLGWCLCVAVVAPAFYLVTSQVAAERSRVESVERAIVKARNDIRVLETEFDTRANLAQLERWNGDVLSLAAPRAEQFVGGEAMLAQLPGRTPGDDVQFASYVVPSAGVVLTAATMAQAEADAAAAKVAAEAVTTRAPVATASVVSAKPAAAAAPVTVARTQPAPRKAAAAPVAVASAAPAVRKPAAAPVRTAGLVTAAPSRPAERKAQAVAMLDQTLLSDRTLRDLARGARQEAVKNR</sequence>
<proteinExistence type="predicted"/>
<organism evidence="2 3">
    <name type="scientific">Sphingomonas molluscorum</name>
    <dbReference type="NCBI Taxonomy" id="418184"/>
    <lineage>
        <taxon>Bacteria</taxon>
        <taxon>Pseudomonadati</taxon>
        <taxon>Pseudomonadota</taxon>
        <taxon>Alphaproteobacteria</taxon>
        <taxon>Sphingomonadales</taxon>
        <taxon>Sphingomonadaceae</taxon>
        <taxon>Sphingomonas</taxon>
    </lineage>
</organism>
<evidence type="ECO:0000313" key="2">
    <source>
        <dbReference type="EMBL" id="MEJ5094304.1"/>
    </source>
</evidence>
<dbReference type="RefSeq" id="WP_204991330.1">
    <property type="nucleotide sequence ID" value="NZ_JBBGZA010000001.1"/>
</dbReference>
<keyword evidence="1" id="KW-0175">Coiled coil</keyword>
<evidence type="ECO:0000313" key="3">
    <source>
        <dbReference type="Proteomes" id="UP001380365"/>
    </source>
</evidence>
<evidence type="ECO:0000256" key="1">
    <source>
        <dbReference type="SAM" id="Coils"/>
    </source>
</evidence>
<dbReference type="EMBL" id="JBBGZA010000001">
    <property type="protein sequence ID" value="MEJ5094304.1"/>
    <property type="molecule type" value="Genomic_DNA"/>
</dbReference>
<reference evidence="2 3" key="1">
    <citation type="submission" date="2023-12" db="EMBL/GenBank/DDBJ databases">
        <title>Gut-associated functions are favored during microbiome assembly across C. elegans life.</title>
        <authorList>
            <person name="Zimmermann J."/>
        </authorList>
    </citation>
    <scope>NUCLEOTIDE SEQUENCE [LARGE SCALE GENOMIC DNA]</scope>
    <source>
        <strain evidence="2 3">JUb134</strain>
    </source>
</reference>
<evidence type="ECO:0008006" key="4">
    <source>
        <dbReference type="Google" id="ProtNLM"/>
    </source>
</evidence>